<dbReference type="InterPro" id="IPR024119">
    <property type="entry name" value="TF_DEAF-1"/>
</dbReference>
<accession>A0A8H5MED9</accession>
<evidence type="ECO:0000256" key="2">
    <source>
        <dbReference type="ARBA" id="ARBA00022771"/>
    </source>
</evidence>
<dbReference type="EMBL" id="JAACJN010000013">
    <property type="protein sequence ID" value="KAF5390834.1"/>
    <property type="molecule type" value="Genomic_DNA"/>
</dbReference>
<dbReference type="PROSITE" id="PS01360">
    <property type="entry name" value="ZF_MYND_1"/>
    <property type="match status" value="1"/>
</dbReference>
<name>A0A8H5MED9_9AGAR</name>
<dbReference type="Pfam" id="PF01753">
    <property type="entry name" value="zf-MYND"/>
    <property type="match status" value="1"/>
</dbReference>
<dbReference type="PANTHER" id="PTHR10237">
    <property type="entry name" value="DEFORMED EPIDERMAL AUTOREGULATORY FACTOR 1 HOMOLOG SUPPRESSIN"/>
    <property type="match status" value="1"/>
</dbReference>
<keyword evidence="7" id="KW-1185">Reference proteome</keyword>
<organism evidence="6 7">
    <name type="scientific">Collybiopsis confluens</name>
    <dbReference type="NCBI Taxonomy" id="2823264"/>
    <lineage>
        <taxon>Eukaryota</taxon>
        <taxon>Fungi</taxon>
        <taxon>Dikarya</taxon>
        <taxon>Basidiomycota</taxon>
        <taxon>Agaricomycotina</taxon>
        <taxon>Agaricomycetes</taxon>
        <taxon>Agaricomycetidae</taxon>
        <taxon>Agaricales</taxon>
        <taxon>Marasmiineae</taxon>
        <taxon>Omphalotaceae</taxon>
        <taxon>Collybiopsis</taxon>
    </lineage>
</organism>
<dbReference type="OrthoDB" id="2212237at2759"/>
<dbReference type="GO" id="GO:0008270">
    <property type="term" value="F:zinc ion binding"/>
    <property type="evidence" value="ECO:0007669"/>
    <property type="project" value="UniProtKB-KW"/>
</dbReference>
<evidence type="ECO:0000259" key="5">
    <source>
        <dbReference type="PROSITE" id="PS50865"/>
    </source>
</evidence>
<evidence type="ECO:0000256" key="4">
    <source>
        <dbReference type="PROSITE-ProRule" id="PRU00134"/>
    </source>
</evidence>
<evidence type="ECO:0000256" key="1">
    <source>
        <dbReference type="ARBA" id="ARBA00022723"/>
    </source>
</evidence>
<feature type="domain" description="MYND-type" evidence="5">
    <location>
        <begin position="9"/>
        <end position="50"/>
    </location>
</feature>
<dbReference type="PANTHER" id="PTHR10237:SF14">
    <property type="entry name" value="MYND-TYPE DOMAIN-CONTAINING PROTEIN"/>
    <property type="match status" value="1"/>
</dbReference>
<dbReference type="PROSITE" id="PS50865">
    <property type="entry name" value="ZF_MYND_2"/>
    <property type="match status" value="1"/>
</dbReference>
<gene>
    <name evidence="6" type="ORF">D9757_004451</name>
</gene>
<dbReference type="SUPFAM" id="SSF144232">
    <property type="entry name" value="HIT/MYND zinc finger-like"/>
    <property type="match status" value="1"/>
</dbReference>
<keyword evidence="1" id="KW-0479">Metal-binding</keyword>
<sequence>MPPAPPSYCQACKKKADPNENFPKCNKCSSATYCSKECQRAHWDIHKPICTPRSQGKFWGIRIMSNRGAPEGQSPADYFRHEAVPATHGIFREGESCPVTRHIGIPLIIYRDTDRRTPGANEIAVKLRINATDGFAPTSWQLGPGECIVVREDRKPLTMQLLEAIYRFNRHLMSYPIVDEGWASWHGLLNPSVWQYYAMQYYEKQSAQKRPGFNYFFPPVDS</sequence>
<dbReference type="Gene3D" id="6.10.140.2220">
    <property type="match status" value="1"/>
</dbReference>
<evidence type="ECO:0000313" key="6">
    <source>
        <dbReference type="EMBL" id="KAF5390834.1"/>
    </source>
</evidence>
<evidence type="ECO:0000313" key="7">
    <source>
        <dbReference type="Proteomes" id="UP000518752"/>
    </source>
</evidence>
<dbReference type="GO" id="GO:0000981">
    <property type="term" value="F:DNA-binding transcription factor activity, RNA polymerase II-specific"/>
    <property type="evidence" value="ECO:0007669"/>
    <property type="project" value="TreeGrafter"/>
</dbReference>
<comment type="caution">
    <text evidence="6">The sequence shown here is derived from an EMBL/GenBank/DDBJ whole genome shotgun (WGS) entry which is preliminary data.</text>
</comment>
<keyword evidence="3" id="KW-0862">Zinc</keyword>
<reference evidence="6 7" key="1">
    <citation type="journal article" date="2020" name="ISME J.">
        <title>Uncovering the hidden diversity of litter-decomposition mechanisms in mushroom-forming fungi.</title>
        <authorList>
            <person name="Floudas D."/>
            <person name="Bentzer J."/>
            <person name="Ahren D."/>
            <person name="Johansson T."/>
            <person name="Persson P."/>
            <person name="Tunlid A."/>
        </authorList>
    </citation>
    <scope>NUCLEOTIDE SEQUENCE [LARGE SCALE GENOMIC DNA]</scope>
    <source>
        <strain evidence="6 7">CBS 406.79</strain>
    </source>
</reference>
<protein>
    <recommendedName>
        <fullName evidence="5">MYND-type domain-containing protein</fullName>
    </recommendedName>
</protein>
<dbReference type="InterPro" id="IPR002893">
    <property type="entry name" value="Znf_MYND"/>
</dbReference>
<proteinExistence type="predicted"/>
<dbReference type="GO" id="GO:0005634">
    <property type="term" value="C:nucleus"/>
    <property type="evidence" value="ECO:0007669"/>
    <property type="project" value="TreeGrafter"/>
</dbReference>
<evidence type="ECO:0000256" key="3">
    <source>
        <dbReference type="ARBA" id="ARBA00022833"/>
    </source>
</evidence>
<dbReference type="AlphaFoldDB" id="A0A8H5MED9"/>
<dbReference type="Proteomes" id="UP000518752">
    <property type="component" value="Unassembled WGS sequence"/>
</dbReference>
<keyword evidence="2 4" id="KW-0863">Zinc-finger</keyword>